<gene>
    <name evidence="6" type="primary">mrdB</name>
    <name evidence="6" type="synonym">rodA</name>
    <name evidence="7" type="ORF">SAMN05421831_10797</name>
</gene>
<keyword evidence="6" id="KW-0573">Peptidoglycan synthesis</keyword>
<dbReference type="UniPathway" id="UPA00219"/>
<name>A0A1H6SRD2_9GAMM</name>
<feature type="transmembrane region" description="Helical" evidence="6">
    <location>
        <begin position="274"/>
        <end position="300"/>
    </location>
</feature>
<keyword evidence="6" id="KW-1003">Cell membrane</keyword>
<dbReference type="EC" id="2.4.99.28" evidence="6"/>
<feature type="transmembrane region" description="Helical" evidence="6">
    <location>
        <begin position="62"/>
        <end position="80"/>
    </location>
</feature>
<keyword evidence="6" id="KW-0328">Glycosyltransferase</keyword>
<feature type="transmembrane region" description="Helical" evidence="6">
    <location>
        <begin position="349"/>
        <end position="370"/>
    </location>
</feature>
<dbReference type="GO" id="GO:0008955">
    <property type="term" value="F:peptidoglycan glycosyltransferase activity"/>
    <property type="evidence" value="ECO:0007669"/>
    <property type="project" value="UniProtKB-UniRule"/>
</dbReference>
<evidence type="ECO:0000313" key="7">
    <source>
        <dbReference type="EMBL" id="SEI68364.1"/>
    </source>
</evidence>
<dbReference type="NCBIfam" id="TIGR02210">
    <property type="entry name" value="rodA_shape"/>
    <property type="match status" value="1"/>
</dbReference>
<feature type="transmembrane region" description="Helical" evidence="6">
    <location>
        <begin position="30"/>
        <end position="50"/>
    </location>
</feature>
<dbReference type="RefSeq" id="WP_093309849.1">
    <property type="nucleotide sequence ID" value="NZ_FNYH01000007.1"/>
</dbReference>
<dbReference type="AlphaFoldDB" id="A0A1H6SRD2"/>
<dbReference type="GO" id="GO:0009252">
    <property type="term" value="P:peptidoglycan biosynthetic process"/>
    <property type="evidence" value="ECO:0007669"/>
    <property type="project" value="UniProtKB-UniRule"/>
</dbReference>
<keyword evidence="2 6" id="KW-0812">Transmembrane</keyword>
<comment type="function">
    <text evidence="6">Peptidoglycan polymerase that is essential for cell wall elongation.</text>
</comment>
<keyword evidence="8" id="KW-1185">Reference proteome</keyword>
<dbReference type="GO" id="GO:0032153">
    <property type="term" value="C:cell division site"/>
    <property type="evidence" value="ECO:0007669"/>
    <property type="project" value="TreeGrafter"/>
</dbReference>
<dbReference type="STRING" id="64971.SAMN05421831_10797"/>
<dbReference type="PANTHER" id="PTHR30474">
    <property type="entry name" value="CELL CYCLE PROTEIN"/>
    <property type="match status" value="1"/>
</dbReference>
<comment type="subcellular location">
    <subcellularLocation>
        <location evidence="6">Cell inner membrane</location>
        <topology evidence="6">Multi-pass membrane protein</topology>
    </subcellularLocation>
    <subcellularLocation>
        <location evidence="1">Membrane</location>
        <topology evidence="1">Multi-pass membrane protein</topology>
    </subcellularLocation>
</comment>
<dbReference type="GO" id="GO:0005886">
    <property type="term" value="C:plasma membrane"/>
    <property type="evidence" value="ECO:0007669"/>
    <property type="project" value="UniProtKB-SubCell"/>
</dbReference>
<keyword evidence="6" id="KW-0961">Cell wall biogenesis/degradation</keyword>
<dbReference type="EMBL" id="FNYH01000007">
    <property type="protein sequence ID" value="SEI68364.1"/>
    <property type="molecule type" value="Genomic_DNA"/>
</dbReference>
<dbReference type="Pfam" id="PF01098">
    <property type="entry name" value="FTSW_RODA_SPOVE"/>
    <property type="match status" value="1"/>
</dbReference>
<keyword evidence="3 6" id="KW-0133">Cell shape</keyword>
<keyword evidence="6" id="KW-0808">Transferase</keyword>
<feature type="transmembrane region" description="Helical" evidence="6">
    <location>
        <begin position="196"/>
        <end position="214"/>
    </location>
</feature>
<proteinExistence type="inferred from homology"/>
<keyword evidence="6" id="KW-0997">Cell inner membrane</keyword>
<dbReference type="GO" id="GO:0008360">
    <property type="term" value="P:regulation of cell shape"/>
    <property type="evidence" value="ECO:0007669"/>
    <property type="project" value="UniProtKB-KW"/>
</dbReference>
<comment type="pathway">
    <text evidence="6">Cell wall biogenesis; peptidoglycan biosynthesis.</text>
</comment>
<feature type="transmembrane region" description="Helical" evidence="6">
    <location>
        <begin position="86"/>
        <end position="106"/>
    </location>
</feature>
<dbReference type="OrthoDB" id="9768187at2"/>
<comment type="catalytic activity">
    <reaction evidence="6">
        <text>[GlcNAc-(1-&gt;4)-Mur2Ac(oyl-L-Ala-gamma-D-Glu-L-Lys-D-Ala-D-Ala)](n)-di-trans,octa-cis-undecaprenyl diphosphate + beta-D-GlcNAc-(1-&gt;4)-Mur2Ac(oyl-L-Ala-gamma-D-Glu-L-Lys-D-Ala-D-Ala)-di-trans,octa-cis-undecaprenyl diphosphate = [GlcNAc-(1-&gt;4)-Mur2Ac(oyl-L-Ala-gamma-D-Glu-L-Lys-D-Ala-D-Ala)](n+1)-di-trans,octa-cis-undecaprenyl diphosphate + di-trans,octa-cis-undecaprenyl diphosphate + H(+)</text>
        <dbReference type="Rhea" id="RHEA:23708"/>
        <dbReference type="Rhea" id="RHEA-COMP:9602"/>
        <dbReference type="Rhea" id="RHEA-COMP:9603"/>
        <dbReference type="ChEBI" id="CHEBI:15378"/>
        <dbReference type="ChEBI" id="CHEBI:58405"/>
        <dbReference type="ChEBI" id="CHEBI:60033"/>
        <dbReference type="ChEBI" id="CHEBI:78435"/>
        <dbReference type="EC" id="2.4.99.28"/>
    </reaction>
</comment>
<dbReference type="GO" id="GO:0015648">
    <property type="term" value="F:lipid-linked peptidoglycan transporter activity"/>
    <property type="evidence" value="ECO:0007669"/>
    <property type="project" value="TreeGrafter"/>
</dbReference>
<dbReference type="GO" id="GO:0071555">
    <property type="term" value="P:cell wall organization"/>
    <property type="evidence" value="ECO:0007669"/>
    <property type="project" value="UniProtKB-KW"/>
</dbReference>
<feature type="transmembrane region" description="Helical" evidence="6">
    <location>
        <begin position="172"/>
        <end position="189"/>
    </location>
</feature>
<dbReference type="GO" id="GO:0051301">
    <property type="term" value="P:cell division"/>
    <property type="evidence" value="ECO:0007669"/>
    <property type="project" value="InterPro"/>
</dbReference>
<dbReference type="InterPro" id="IPR011923">
    <property type="entry name" value="RodA/MrdB"/>
</dbReference>
<evidence type="ECO:0000256" key="2">
    <source>
        <dbReference type="ARBA" id="ARBA00022692"/>
    </source>
</evidence>
<evidence type="ECO:0000256" key="5">
    <source>
        <dbReference type="ARBA" id="ARBA00023136"/>
    </source>
</evidence>
<dbReference type="InterPro" id="IPR001182">
    <property type="entry name" value="FtsW/RodA"/>
</dbReference>
<evidence type="ECO:0000256" key="1">
    <source>
        <dbReference type="ARBA" id="ARBA00004141"/>
    </source>
</evidence>
<organism evidence="7 8">
    <name type="scientific">Allopseudospirillum japonicum</name>
    <dbReference type="NCBI Taxonomy" id="64971"/>
    <lineage>
        <taxon>Bacteria</taxon>
        <taxon>Pseudomonadati</taxon>
        <taxon>Pseudomonadota</taxon>
        <taxon>Gammaproteobacteria</taxon>
        <taxon>Oceanospirillales</taxon>
        <taxon>Oceanospirillaceae</taxon>
        <taxon>Allopseudospirillum</taxon>
    </lineage>
</organism>
<evidence type="ECO:0000256" key="6">
    <source>
        <dbReference type="HAMAP-Rule" id="MF_02079"/>
    </source>
</evidence>
<reference evidence="8" key="1">
    <citation type="submission" date="2016-10" db="EMBL/GenBank/DDBJ databases">
        <authorList>
            <person name="Varghese N."/>
            <person name="Submissions S."/>
        </authorList>
    </citation>
    <scope>NUCLEOTIDE SEQUENCE [LARGE SCALE GENOMIC DNA]</scope>
    <source>
        <strain evidence="8">DSM 7165</strain>
    </source>
</reference>
<sequence length="379" mass="42002">MSRDFRRQLPNADVYLQRQAGWLERVHIDLWLLLALLTVIVGGLFILYSATSENQEDILRQVYRLLFALGVMVLVAQISPRQLQRFSPMLFLIGVLLLLAVLLFGVQAKGAQRWLNLGVFRFQPSEVMKLTMPMMMAWYLARQGLPPRWKHLLISAVIIAGPVLLIAKQPDLGTSLLVGVAAVFVLLLAGLSWRIIGFLGALAGASLPLLWMVMHEYQRQRVLTFLDPEKDPLGTGWNIIQSKTAIGSGGIDGKGWLQGTQSQLEFLPERHTDFIVAVLAEEFGLIGVCILLCVYLVIIWRGMMIAMNAQDTYGRLLAGSITLTFFTYVFVNIGMVSGILPVVGVPLPLISFGGTSSVTLLAGFGMLMSIQTHKNLLKR</sequence>
<evidence type="ECO:0000256" key="4">
    <source>
        <dbReference type="ARBA" id="ARBA00022989"/>
    </source>
</evidence>
<feature type="transmembrane region" description="Helical" evidence="6">
    <location>
        <begin position="321"/>
        <end position="343"/>
    </location>
</feature>
<comment type="similarity">
    <text evidence="6">Belongs to the SEDS family. MrdB/RodA subfamily.</text>
</comment>
<dbReference type="HAMAP" id="MF_02079">
    <property type="entry name" value="PGT_RodA"/>
    <property type="match status" value="1"/>
</dbReference>
<protein>
    <recommendedName>
        <fullName evidence="6">Peptidoglycan glycosyltransferase MrdB</fullName>
        <shortName evidence="6">PGT</shortName>
        <ecNumber evidence="6">2.4.99.28</ecNumber>
    </recommendedName>
    <alternativeName>
        <fullName evidence="6">Cell elongation protein RodA</fullName>
    </alternativeName>
    <alternativeName>
        <fullName evidence="6">Cell wall polymerase</fullName>
    </alternativeName>
    <alternativeName>
        <fullName evidence="6">Peptidoglycan polymerase</fullName>
        <shortName evidence="6">PG polymerase</shortName>
    </alternativeName>
</protein>
<dbReference type="Proteomes" id="UP000242999">
    <property type="component" value="Unassembled WGS sequence"/>
</dbReference>
<evidence type="ECO:0000256" key="3">
    <source>
        <dbReference type="ARBA" id="ARBA00022960"/>
    </source>
</evidence>
<dbReference type="PANTHER" id="PTHR30474:SF1">
    <property type="entry name" value="PEPTIDOGLYCAN GLYCOSYLTRANSFERASE MRDB"/>
    <property type="match status" value="1"/>
</dbReference>
<accession>A0A1H6SRD2</accession>
<keyword evidence="5 6" id="KW-0472">Membrane</keyword>
<evidence type="ECO:0000313" key="8">
    <source>
        <dbReference type="Proteomes" id="UP000242999"/>
    </source>
</evidence>
<feature type="transmembrane region" description="Helical" evidence="6">
    <location>
        <begin position="149"/>
        <end position="166"/>
    </location>
</feature>
<keyword evidence="4 6" id="KW-1133">Transmembrane helix</keyword>